<sequence>MKKNISNDNDIFEAVMRDVLKQLSEREANEAMKHATEHNFSRRFKENMNKILNADRKKKISASCIRVLKATAMFVFAFFIVGVSSMVNVDYSAEFSGLRDPEVTDEGLKFYIDENVHAEAYKQRIDKIYNITEVPDLYMPDESYVSAYYVYMGYRSENNDQIHFDYGILGNYGFTLTEADEFERVNIDGTEAIYVEGKDEPDMNLLVWSDGEYLFSLFSTCDYETLVELKNSVEEVELSEDILQEVFNEEMG</sequence>
<keyword evidence="1" id="KW-1133">Transmembrane helix</keyword>
<name>A0A9D1ENN6_9FIRM</name>
<dbReference type="AlphaFoldDB" id="A0A9D1ENN6"/>
<reference evidence="3" key="1">
    <citation type="submission" date="2020-10" db="EMBL/GenBank/DDBJ databases">
        <authorList>
            <person name="Gilroy R."/>
        </authorList>
    </citation>
    <scope>NUCLEOTIDE SEQUENCE</scope>
    <source>
        <strain evidence="3">CHK157-1446</strain>
    </source>
</reference>
<evidence type="ECO:0000259" key="2">
    <source>
        <dbReference type="Pfam" id="PF14285"/>
    </source>
</evidence>
<gene>
    <name evidence="3" type="ORF">IAD01_02530</name>
</gene>
<evidence type="ECO:0000313" key="4">
    <source>
        <dbReference type="Proteomes" id="UP000823982"/>
    </source>
</evidence>
<keyword evidence="1" id="KW-0812">Transmembrane</keyword>
<protein>
    <submittedName>
        <fullName evidence="3">DUF4367 domain-containing protein</fullName>
    </submittedName>
</protein>
<organism evidence="3 4">
    <name type="scientific">Candidatus Faeciplasma gallinarum</name>
    <dbReference type="NCBI Taxonomy" id="2840799"/>
    <lineage>
        <taxon>Bacteria</taxon>
        <taxon>Bacillati</taxon>
        <taxon>Bacillota</taxon>
        <taxon>Clostridia</taxon>
        <taxon>Eubacteriales</taxon>
        <taxon>Oscillospiraceae</taxon>
        <taxon>Oscillospiraceae incertae sedis</taxon>
        <taxon>Candidatus Faeciplasma</taxon>
    </lineage>
</organism>
<proteinExistence type="predicted"/>
<dbReference type="EMBL" id="DVIR01000026">
    <property type="protein sequence ID" value="HIS24262.1"/>
    <property type="molecule type" value="Genomic_DNA"/>
</dbReference>
<keyword evidence="1" id="KW-0472">Membrane</keyword>
<dbReference type="InterPro" id="IPR025377">
    <property type="entry name" value="DUF4367"/>
</dbReference>
<evidence type="ECO:0000256" key="1">
    <source>
        <dbReference type="SAM" id="Phobius"/>
    </source>
</evidence>
<accession>A0A9D1ENN6</accession>
<evidence type="ECO:0000313" key="3">
    <source>
        <dbReference type="EMBL" id="HIS24262.1"/>
    </source>
</evidence>
<feature type="domain" description="DUF4367" evidence="2">
    <location>
        <begin position="129"/>
        <end position="233"/>
    </location>
</feature>
<dbReference type="Proteomes" id="UP000823982">
    <property type="component" value="Unassembled WGS sequence"/>
</dbReference>
<dbReference type="Pfam" id="PF14285">
    <property type="entry name" value="DUF4367"/>
    <property type="match status" value="1"/>
</dbReference>
<comment type="caution">
    <text evidence="3">The sequence shown here is derived from an EMBL/GenBank/DDBJ whole genome shotgun (WGS) entry which is preliminary data.</text>
</comment>
<reference evidence="3" key="2">
    <citation type="journal article" date="2021" name="PeerJ">
        <title>Extensive microbial diversity within the chicken gut microbiome revealed by metagenomics and culture.</title>
        <authorList>
            <person name="Gilroy R."/>
            <person name="Ravi A."/>
            <person name="Getino M."/>
            <person name="Pursley I."/>
            <person name="Horton D.L."/>
            <person name="Alikhan N.F."/>
            <person name="Baker D."/>
            <person name="Gharbi K."/>
            <person name="Hall N."/>
            <person name="Watson M."/>
            <person name="Adriaenssens E.M."/>
            <person name="Foster-Nyarko E."/>
            <person name="Jarju S."/>
            <person name="Secka A."/>
            <person name="Antonio M."/>
            <person name="Oren A."/>
            <person name="Chaudhuri R.R."/>
            <person name="La Ragione R."/>
            <person name="Hildebrand F."/>
            <person name="Pallen M.J."/>
        </authorList>
    </citation>
    <scope>NUCLEOTIDE SEQUENCE</scope>
    <source>
        <strain evidence="3">CHK157-1446</strain>
    </source>
</reference>
<feature type="transmembrane region" description="Helical" evidence="1">
    <location>
        <begin position="67"/>
        <end position="87"/>
    </location>
</feature>